<evidence type="ECO:0000313" key="5">
    <source>
        <dbReference type="EMBL" id="CPV74274.1"/>
    </source>
</evidence>
<keyword evidence="4" id="KW-0804">Transcription</keyword>
<dbReference type="InterPro" id="IPR036388">
    <property type="entry name" value="WH-like_DNA-bd_sf"/>
</dbReference>
<evidence type="ECO:0000256" key="2">
    <source>
        <dbReference type="ARBA" id="ARBA00023015"/>
    </source>
</evidence>
<reference evidence="5 6" key="1">
    <citation type="submission" date="2015-03" db="EMBL/GenBank/DDBJ databases">
        <authorList>
            <person name="Murphy D."/>
        </authorList>
    </citation>
    <scope>NUCLEOTIDE SEQUENCE [LARGE SCALE GENOMIC DNA]</scope>
    <source>
        <strain evidence="5 6">PAP088</strain>
    </source>
</reference>
<dbReference type="SUPFAM" id="SSF46785">
    <property type="entry name" value="Winged helix' DNA-binding domain"/>
    <property type="match status" value="1"/>
</dbReference>
<dbReference type="InterPro" id="IPR036390">
    <property type="entry name" value="WH_DNA-bd_sf"/>
</dbReference>
<keyword evidence="2" id="KW-0805">Transcription regulation</keyword>
<evidence type="ECO:0000256" key="1">
    <source>
        <dbReference type="ARBA" id="ARBA00011046"/>
    </source>
</evidence>
<keyword evidence="3" id="KW-0238">DNA-binding</keyword>
<dbReference type="GO" id="GO:0003677">
    <property type="term" value="F:DNA binding"/>
    <property type="evidence" value="ECO:0007669"/>
    <property type="project" value="UniProtKB-KW"/>
</dbReference>
<gene>
    <name evidence="5" type="primary">blaI_3</name>
    <name evidence="5" type="ORF">ERS075579_05422</name>
</gene>
<dbReference type="InterPro" id="IPR005650">
    <property type="entry name" value="BlaI_family"/>
</dbReference>
<dbReference type="GO" id="GO:0045892">
    <property type="term" value="P:negative regulation of DNA-templated transcription"/>
    <property type="evidence" value="ECO:0007669"/>
    <property type="project" value="InterPro"/>
</dbReference>
<dbReference type="AlphaFoldDB" id="A0A0U0ZWI6"/>
<dbReference type="Proteomes" id="UP000045782">
    <property type="component" value="Unassembled WGS sequence"/>
</dbReference>
<dbReference type="Gene3D" id="1.10.10.10">
    <property type="entry name" value="Winged helix-like DNA-binding domain superfamily/Winged helix DNA-binding domain"/>
    <property type="match status" value="1"/>
</dbReference>
<dbReference type="Pfam" id="PF03965">
    <property type="entry name" value="Penicillinase_R"/>
    <property type="match status" value="1"/>
</dbReference>
<evidence type="ECO:0000313" key="6">
    <source>
        <dbReference type="Proteomes" id="UP000045782"/>
    </source>
</evidence>
<dbReference type="RefSeq" id="WP_005100009.1">
    <property type="nucleotide sequence ID" value="NZ_CP014952.1"/>
</dbReference>
<comment type="similarity">
    <text evidence="1">Belongs to the BlaI transcriptional regulatory family.</text>
</comment>
<name>A0A0U0ZWI6_9MYCO</name>
<accession>A0A0U0ZWI6</accession>
<dbReference type="EMBL" id="CSWP01000017">
    <property type="protein sequence ID" value="CPV74274.1"/>
    <property type="molecule type" value="Genomic_DNA"/>
</dbReference>
<organism evidence="5 6">
    <name type="scientific">Mycobacteroides abscessus</name>
    <dbReference type="NCBI Taxonomy" id="36809"/>
    <lineage>
        <taxon>Bacteria</taxon>
        <taxon>Bacillati</taxon>
        <taxon>Actinomycetota</taxon>
        <taxon>Actinomycetes</taxon>
        <taxon>Mycobacteriales</taxon>
        <taxon>Mycobacteriaceae</taxon>
        <taxon>Mycobacteroides</taxon>
    </lineage>
</organism>
<evidence type="ECO:0000256" key="3">
    <source>
        <dbReference type="ARBA" id="ARBA00023125"/>
    </source>
</evidence>
<protein>
    <submittedName>
        <fullName evidence="5">Putative penicillinase repressor</fullName>
    </submittedName>
</protein>
<sequence length="120" mass="13447">MRDMFGLGEREATIMELLWSVAEPVTVRDVLDRLERPLAYTTVMTVLDNLHNKGHVTREKVGRAFRYRAAETREAAAARMVREVLAASGDAERVLLHFAGATSPEESTVLRRILRRGGLA</sequence>
<evidence type="ECO:0000256" key="4">
    <source>
        <dbReference type="ARBA" id="ARBA00023163"/>
    </source>
</evidence>
<proteinExistence type="inferred from homology"/>